<dbReference type="InterPro" id="IPR004752">
    <property type="entry name" value="AmpG_permease/AT-1"/>
</dbReference>
<comment type="caution">
    <text evidence="8">The sequence shown here is derived from an EMBL/GenBank/DDBJ whole genome shotgun (WGS) entry which is preliminary data.</text>
</comment>
<evidence type="ECO:0000256" key="5">
    <source>
        <dbReference type="ARBA" id="ARBA00022989"/>
    </source>
</evidence>
<keyword evidence="4 7" id="KW-0812">Transmembrane</keyword>
<name>A0A6N6MM16_9HYPH</name>
<feature type="transmembrane region" description="Helical" evidence="7">
    <location>
        <begin position="374"/>
        <end position="393"/>
    </location>
</feature>
<protein>
    <submittedName>
        <fullName evidence="8">MFS transporter</fullName>
    </submittedName>
</protein>
<dbReference type="Proteomes" id="UP000441523">
    <property type="component" value="Unassembled WGS sequence"/>
</dbReference>
<evidence type="ECO:0000256" key="4">
    <source>
        <dbReference type="ARBA" id="ARBA00022692"/>
    </source>
</evidence>
<dbReference type="GO" id="GO:0016020">
    <property type="term" value="C:membrane"/>
    <property type="evidence" value="ECO:0007669"/>
    <property type="project" value="UniProtKB-SubCell"/>
</dbReference>
<keyword evidence="6 7" id="KW-0472">Membrane</keyword>
<dbReference type="InterPro" id="IPR011701">
    <property type="entry name" value="MFS"/>
</dbReference>
<dbReference type="PANTHER" id="PTHR12778:SF10">
    <property type="entry name" value="MAJOR FACILITATOR SUPERFAMILY DOMAIN-CONTAINING PROTEIN 3"/>
    <property type="match status" value="1"/>
</dbReference>
<feature type="transmembrane region" description="Helical" evidence="7">
    <location>
        <begin position="21"/>
        <end position="46"/>
    </location>
</feature>
<dbReference type="Pfam" id="PF07690">
    <property type="entry name" value="MFS_1"/>
    <property type="match status" value="1"/>
</dbReference>
<dbReference type="InterPro" id="IPR036259">
    <property type="entry name" value="MFS_trans_sf"/>
</dbReference>
<accession>A0A6N6MM16</accession>
<keyword evidence="5 7" id="KW-1133">Transmembrane helix</keyword>
<feature type="transmembrane region" description="Helical" evidence="7">
    <location>
        <begin position="189"/>
        <end position="208"/>
    </location>
</feature>
<dbReference type="GO" id="GO:0022857">
    <property type="term" value="F:transmembrane transporter activity"/>
    <property type="evidence" value="ECO:0007669"/>
    <property type="project" value="InterPro"/>
</dbReference>
<feature type="transmembrane region" description="Helical" evidence="7">
    <location>
        <begin position="283"/>
        <end position="303"/>
    </location>
</feature>
<dbReference type="SUPFAM" id="SSF103473">
    <property type="entry name" value="MFS general substrate transporter"/>
    <property type="match status" value="1"/>
</dbReference>
<reference evidence="8 9" key="1">
    <citation type="submission" date="2019-09" db="EMBL/GenBank/DDBJ databases">
        <title>YIM 132548 draft genome.</title>
        <authorList>
            <person name="Jiang L."/>
        </authorList>
    </citation>
    <scope>NUCLEOTIDE SEQUENCE [LARGE SCALE GENOMIC DNA]</scope>
    <source>
        <strain evidence="8 9">YIM 132548</strain>
    </source>
</reference>
<feature type="transmembrane region" description="Helical" evidence="7">
    <location>
        <begin position="341"/>
        <end position="362"/>
    </location>
</feature>
<gene>
    <name evidence="8" type="ORF">F6X51_19790</name>
</gene>
<feature type="transmembrane region" description="Helical" evidence="7">
    <location>
        <begin position="161"/>
        <end position="183"/>
    </location>
</feature>
<evidence type="ECO:0000256" key="2">
    <source>
        <dbReference type="ARBA" id="ARBA00008335"/>
    </source>
</evidence>
<keyword evidence="3" id="KW-0813">Transport</keyword>
<organism evidence="8 9">
    <name type="scientific">Methylobacterium planeticum</name>
    <dbReference type="NCBI Taxonomy" id="2615211"/>
    <lineage>
        <taxon>Bacteria</taxon>
        <taxon>Pseudomonadati</taxon>
        <taxon>Pseudomonadota</taxon>
        <taxon>Alphaproteobacteria</taxon>
        <taxon>Hyphomicrobiales</taxon>
        <taxon>Methylobacteriaceae</taxon>
        <taxon>Methylobacterium</taxon>
    </lineage>
</organism>
<dbReference type="PANTHER" id="PTHR12778">
    <property type="entry name" value="SOLUTE CARRIER FAMILY 33 ACETYL-COA TRANSPORTER -RELATED"/>
    <property type="match status" value="1"/>
</dbReference>
<evidence type="ECO:0000256" key="3">
    <source>
        <dbReference type="ARBA" id="ARBA00022448"/>
    </source>
</evidence>
<evidence type="ECO:0000256" key="1">
    <source>
        <dbReference type="ARBA" id="ARBA00004141"/>
    </source>
</evidence>
<comment type="similarity">
    <text evidence="2">Belongs to the major facilitator superfamily.</text>
</comment>
<evidence type="ECO:0000256" key="7">
    <source>
        <dbReference type="SAM" id="Phobius"/>
    </source>
</evidence>
<feature type="transmembrane region" description="Helical" evidence="7">
    <location>
        <begin position="243"/>
        <end position="263"/>
    </location>
</feature>
<dbReference type="EMBL" id="VZZJ01000020">
    <property type="protein sequence ID" value="KAB1071146.1"/>
    <property type="molecule type" value="Genomic_DNA"/>
</dbReference>
<feature type="transmembrane region" description="Helical" evidence="7">
    <location>
        <begin position="58"/>
        <end position="80"/>
    </location>
</feature>
<proteinExistence type="inferred from homology"/>
<feature type="transmembrane region" description="Helical" evidence="7">
    <location>
        <begin position="92"/>
        <end position="111"/>
    </location>
</feature>
<evidence type="ECO:0000313" key="8">
    <source>
        <dbReference type="EMBL" id="KAB1071146.1"/>
    </source>
</evidence>
<feature type="transmembrane region" description="Helical" evidence="7">
    <location>
        <begin position="117"/>
        <end position="135"/>
    </location>
</feature>
<evidence type="ECO:0000313" key="9">
    <source>
        <dbReference type="Proteomes" id="UP000441523"/>
    </source>
</evidence>
<evidence type="ECO:0000256" key="6">
    <source>
        <dbReference type="ARBA" id="ARBA00023136"/>
    </source>
</evidence>
<feature type="transmembrane region" description="Helical" evidence="7">
    <location>
        <begin position="315"/>
        <end position="335"/>
    </location>
</feature>
<dbReference type="AlphaFoldDB" id="A0A6N6MM16"/>
<keyword evidence="9" id="KW-1185">Reference proteome</keyword>
<feature type="transmembrane region" description="Helical" evidence="7">
    <location>
        <begin position="399"/>
        <end position="420"/>
    </location>
</feature>
<dbReference type="Gene3D" id="1.20.1250.20">
    <property type="entry name" value="MFS general substrate transporter like domains"/>
    <property type="match status" value="1"/>
</dbReference>
<sequence>MTAAPVPRPRFALPTLKDRRARYGVFFATYFYQGLVAGFSLTALANHLAGQGVPASEVGLHFALAGLPWTLQPILWGPLVDRAGGARMGRRRVWVALAFLGSQIALTGLLLVPGAEALGPIGIVFLLHSLFASLLDTACDRLIMDHVPEGELGRMSACTRAGFIAGTSLSAALFAWTLSVWGFGASVRGLIGVSLLATLPVLLIREAPGDALVSLRRRTSAHSRVWPFRRFLKRLGLGLRRPSALRLLALCFGIDASLGLFELRFGVDLVQAQGWDPAGLSRLQAALALASGTVGALVVGFWSDRAGPLASLWSLLAVGSACFAVAAGLIAGGLVGPAGPLVLGLTTVLPGLVIVALVPALMRASRGRAGAATQFEVFMAAMNLGSVAGGAASGPLAPVLPLAFAAGLVALVFLGSAVLVRRPALILPRGPVSRGSPAS</sequence>
<comment type="subcellular location">
    <subcellularLocation>
        <location evidence="1">Membrane</location>
        <topology evidence="1">Multi-pass membrane protein</topology>
    </subcellularLocation>
</comment>